<dbReference type="EMBL" id="CP065425">
    <property type="protein sequence ID" value="QQZ08939.1"/>
    <property type="molecule type" value="Genomic_DNA"/>
</dbReference>
<keyword evidence="3" id="KW-1185">Reference proteome</keyword>
<dbReference type="InterPro" id="IPR026278">
    <property type="entry name" value="KhtT"/>
</dbReference>
<dbReference type="PANTHER" id="PTHR30445:SF8">
    <property type="entry name" value="K(+)_H(+) ANTIPORTER SUBUNIT KHTT"/>
    <property type="match status" value="1"/>
</dbReference>
<evidence type="ECO:0000313" key="2">
    <source>
        <dbReference type="EMBL" id="QQZ08939.1"/>
    </source>
</evidence>
<dbReference type="Proteomes" id="UP000595691">
    <property type="component" value="Chromosome"/>
</dbReference>
<sequence length="162" mass="18269">MNIRECELPGIGQKFEIQTNGNEKIVVILHEDGQREIYQFDSMNAEESSGCVTLTDEESRQIAAILGGIIYKPKAIENLEHAFEELVFEWCKVDANASIINRTIGELKIRDHFGVTIIAIVRKNREKVLNPGANEILQHGDTVVLSGERANIQRILSKLFNH</sequence>
<dbReference type="SUPFAM" id="SSF116726">
    <property type="entry name" value="TrkA C-terminal domain-like"/>
    <property type="match status" value="1"/>
</dbReference>
<protein>
    <submittedName>
        <fullName evidence="2">Cation:proton antiporter regulatory subunit</fullName>
    </submittedName>
</protein>
<name>A0ABX7E171_9BACI</name>
<dbReference type="PANTHER" id="PTHR30445">
    <property type="entry name" value="K(+)_H(+) ANTIPORTER SUBUNIT KHTT"/>
    <property type="match status" value="1"/>
</dbReference>
<organism evidence="2 3">
    <name type="scientific">Heyndrickxia vini</name>
    <dbReference type="NCBI Taxonomy" id="1476025"/>
    <lineage>
        <taxon>Bacteria</taxon>
        <taxon>Bacillati</taxon>
        <taxon>Bacillota</taxon>
        <taxon>Bacilli</taxon>
        <taxon>Bacillales</taxon>
        <taxon>Bacillaceae</taxon>
        <taxon>Heyndrickxia</taxon>
    </lineage>
</organism>
<dbReference type="Pfam" id="PF02080">
    <property type="entry name" value="TrkA_C"/>
    <property type="match status" value="1"/>
</dbReference>
<accession>A0ABX7E171</accession>
<dbReference type="InterPro" id="IPR050144">
    <property type="entry name" value="AAE_transporter"/>
</dbReference>
<dbReference type="PIRSF" id="PIRSF005028">
    <property type="entry name" value="KhtT"/>
    <property type="match status" value="1"/>
</dbReference>
<dbReference type="PROSITE" id="PS51202">
    <property type="entry name" value="RCK_C"/>
    <property type="match status" value="1"/>
</dbReference>
<proteinExistence type="predicted"/>
<dbReference type="InterPro" id="IPR006037">
    <property type="entry name" value="RCK_C"/>
</dbReference>
<dbReference type="InterPro" id="IPR058776">
    <property type="entry name" value="KhtT-like_N"/>
</dbReference>
<dbReference type="Gene3D" id="3.30.70.1450">
    <property type="entry name" value="Regulator of K+ conductance, C-terminal domain"/>
    <property type="match status" value="1"/>
</dbReference>
<evidence type="ECO:0000313" key="3">
    <source>
        <dbReference type="Proteomes" id="UP000595691"/>
    </source>
</evidence>
<feature type="domain" description="RCK C-terminal" evidence="1">
    <location>
        <begin position="76"/>
        <end position="161"/>
    </location>
</feature>
<dbReference type="Pfam" id="PF25991">
    <property type="entry name" value="KhtT_N"/>
    <property type="match status" value="1"/>
</dbReference>
<dbReference type="InterPro" id="IPR036721">
    <property type="entry name" value="RCK_C_sf"/>
</dbReference>
<dbReference type="RefSeq" id="WP_202777987.1">
    <property type="nucleotide sequence ID" value="NZ_CP065425.1"/>
</dbReference>
<evidence type="ECO:0000259" key="1">
    <source>
        <dbReference type="PROSITE" id="PS51202"/>
    </source>
</evidence>
<reference evidence="2 3" key="1">
    <citation type="submission" date="2020-11" db="EMBL/GenBank/DDBJ databases">
        <title>Taxonomic evaluation of the Bacillus sporothermodurans group of bacteria based on whole genome sequences.</title>
        <authorList>
            <person name="Fiedler G."/>
            <person name="Herbstmann A.-D."/>
            <person name="Doll E."/>
            <person name="Wenning M."/>
            <person name="Brinks E."/>
            <person name="Kabisch J."/>
            <person name="Breitenwieser F."/>
            <person name="Lappann M."/>
            <person name="Boehnlein C."/>
            <person name="Franz C."/>
        </authorList>
    </citation>
    <scope>NUCLEOTIDE SEQUENCE [LARGE SCALE GENOMIC DNA]</scope>
    <source>
        <strain evidence="2 3">JCM 19841</strain>
    </source>
</reference>
<gene>
    <name evidence="2" type="ORF">I5776_18275</name>
</gene>